<evidence type="ECO:0000313" key="1">
    <source>
        <dbReference type="EMBL" id="NYV28414.1"/>
    </source>
</evidence>
<protein>
    <submittedName>
        <fullName evidence="1">Uncharacterized protein</fullName>
    </submittedName>
</protein>
<accession>A0A7Z0T8Y6</accession>
<dbReference type="Proteomes" id="UP000526184">
    <property type="component" value="Unassembled WGS sequence"/>
</dbReference>
<name>A0A7Z0T8Y6_9FUSO</name>
<evidence type="ECO:0000313" key="2">
    <source>
        <dbReference type="Proteomes" id="UP000526184"/>
    </source>
</evidence>
<keyword evidence="2" id="KW-1185">Reference proteome</keyword>
<comment type="caution">
    <text evidence="1">The sequence shown here is derived from an EMBL/GenBank/DDBJ whole genome shotgun (WGS) entry which is preliminary data.</text>
</comment>
<sequence>MEISKKLLEMLQKEYKEEKNIICGCEEISFEDFVKFRIVELEKEETK</sequence>
<dbReference type="AlphaFoldDB" id="A0A7Z0T8Y6"/>
<dbReference type="EMBL" id="JABMKT010000044">
    <property type="protein sequence ID" value="NYV28414.1"/>
    <property type="molecule type" value="Genomic_DNA"/>
</dbReference>
<proteinExistence type="predicted"/>
<organism evidence="1 2">
    <name type="scientific">Streptobacillus felis</name>
    <dbReference type="NCBI Taxonomy" id="1384509"/>
    <lineage>
        <taxon>Bacteria</taxon>
        <taxon>Fusobacteriati</taxon>
        <taxon>Fusobacteriota</taxon>
        <taxon>Fusobacteriia</taxon>
        <taxon>Fusobacteriales</taxon>
        <taxon>Leptotrichiaceae</taxon>
        <taxon>Streptobacillus</taxon>
    </lineage>
</organism>
<gene>
    <name evidence="1" type="ORF">HP397_06320</name>
</gene>
<reference evidence="1 2" key="1">
    <citation type="submission" date="2020-05" db="EMBL/GenBank/DDBJ databases">
        <title>Streptobacillus felis strain LHL191014123.</title>
        <authorList>
            <person name="Fawzy A."/>
            <person name="Rau J."/>
            <person name="Risse K."/>
            <person name="Schauerte N."/>
            <person name="Geiger C."/>
            <person name="Blom J."/>
            <person name="Imirzalioglu C."/>
            <person name="Falgenhauer J."/>
            <person name="Bach A."/>
            <person name="Herden C."/>
            <person name="Eisenberg T."/>
        </authorList>
    </citation>
    <scope>NUCLEOTIDE SEQUENCE [LARGE SCALE GENOMIC DNA]</scope>
    <source>
        <strain evidence="1 2">LHL191014123</strain>
    </source>
</reference>
<dbReference type="OrthoDB" id="9976424at2"/>
<dbReference type="RefSeq" id="WP_156447605.1">
    <property type="nucleotide sequence ID" value="NZ_CBCRWS010000062.1"/>
</dbReference>